<evidence type="ECO:0000313" key="4">
    <source>
        <dbReference type="EMBL" id="GLS92223.1"/>
    </source>
</evidence>
<dbReference type="SMART" id="SM00448">
    <property type="entry name" value="REC"/>
    <property type="match status" value="1"/>
</dbReference>
<dbReference type="Pfam" id="PF00072">
    <property type="entry name" value="Response_reg"/>
    <property type="match status" value="1"/>
</dbReference>
<name>A0ABQ6E489_9GAMM</name>
<feature type="repeat" description="TPR" evidence="2">
    <location>
        <begin position="235"/>
        <end position="268"/>
    </location>
</feature>
<organism evidence="4 5">
    <name type="scientific">Psychromonas marina</name>
    <dbReference type="NCBI Taxonomy" id="88364"/>
    <lineage>
        <taxon>Bacteria</taxon>
        <taxon>Pseudomonadati</taxon>
        <taxon>Pseudomonadota</taxon>
        <taxon>Gammaproteobacteria</taxon>
        <taxon>Alteromonadales</taxon>
        <taxon>Psychromonadaceae</taxon>
        <taxon>Psychromonas</taxon>
    </lineage>
</organism>
<feature type="domain" description="Response regulatory" evidence="3">
    <location>
        <begin position="12"/>
        <end position="131"/>
    </location>
</feature>
<dbReference type="PANTHER" id="PTHR43228">
    <property type="entry name" value="TWO-COMPONENT RESPONSE REGULATOR"/>
    <property type="match status" value="1"/>
</dbReference>
<feature type="modified residue" description="4-aspartylphosphate" evidence="1">
    <location>
        <position position="62"/>
    </location>
</feature>
<keyword evidence="1" id="KW-0597">Phosphoprotein</keyword>
<dbReference type="InterPro" id="IPR052048">
    <property type="entry name" value="ST_Response_Regulator"/>
</dbReference>
<dbReference type="InterPro" id="IPR011006">
    <property type="entry name" value="CheY-like_superfamily"/>
</dbReference>
<dbReference type="Gene3D" id="1.25.40.10">
    <property type="entry name" value="Tetratricopeptide repeat domain"/>
    <property type="match status" value="1"/>
</dbReference>
<dbReference type="EMBL" id="BSPQ01000019">
    <property type="protein sequence ID" value="GLS92223.1"/>
    <property type="molecule type" value="Genomic_DNA"/>
</dbReference>
<evidence type="ECO:0000256" key="2">
    <source>
        <dbReference type="PROSITE-ProRule" id="PRU00339"/>
    </source>
</evidence>
<evidence type="ECO:0000259" key="3">
    <source>
        <dbReference type="PROSITE" id="PS50110"/>
    </source>
</evidence>
<dbReference type="CDD" id="cd17589">
    <property type="entry name" value="REC_TPR"/>
    <property type="match status" value="1"/>
</dbReference>
<dbReference type="PROSITE" id="PS50005">
    <property type="entry name" value="TPR"/>
    <property type="match status" value="1"/>
</dbReference>
<evidence type="ECO:0000256" key="1">
    <source>
        <dbReference type="PROSITE-ProRule" id="PRU00169"/>
    </source>
</evidence>
<protein>
    <submittedName>
        <fullName evidence="4">Response regulator</fullName>
    </submittedName>
</protein>
<accession>A0ABQ6E489</accession>
<dbReference type="Gene3D" id="3.40.50.2300">
    <property type="match status" value="1"/>
</dbReference>
<dbReference type="InterPro" id="IPR019734">
    <property type="entry name" value="TPR_rpt"/>
</dbReference>
<proteinExistence type="predicted"/>
<evidence type="ECO:0000313" key="5">
    <source>
        <dbReference type="Proteomes" id="UP001157353"/>
    </source>
</evidence>
<dbReference type="PANTHER" id="PTHR43228:SF1">
    <property type="entry name" value="TWO-COMPONENT RESPONSE REGULATOR ARR22"/>
    <property type="match status" value="1"/>
</dbReference>
<sequence length="539" mass="60887">MALPSNFFSSQSVLIIDDIDTIRSAVKGMLQMLGCKDISVASNGERALVLCEKSKYDFILCDFNLGKGKDGYQLFEELKLRSLMKPSTVFILISAETALQVVHGLVELQPDDYLLKPFSYKKLETRLVRALEKRKVLGKIYDSLAIKDYHKALAECALAAKVSEKYGLAIMRLKGEVLLHLQQAQAALGLYNGVLTLRDFSWAKLGKAVAYYHLHDYTRSAELLNDLCEVPETRIEALNWLSSIYAQRECYSQAKEVLAESVKLSPKNIPRQRALANLSLLEGDWLVAQRCFKTVLENTRFSVHEHINHHFNYIHCLLDKAQIGSELQQAKTFSQIQAILKNAAQRFDKAYFNELEKIVFARIMVMKKRLKSALASLTDCDVAIITSCGKESTLSLSKAWFELGNYEKHDQIIALIKLPDNDNSIEVMSELLLISRQQQDNKNKISKLLSLNEQGIKLFQSGLYPASSSLFLEAHEIMPNNMALALNLGQSLTKGWPNTESFARKKRTAKTCIDVIEATLLDEYATKRYGSIERELKAI</sequence>
<dbReference type="Proteomes" id="UP001157353">
    <property type="component" value="Unassembled WGS sequence"/>
</dbReference>
<comment type="caution">
    <text evidence="4">The sequence shown here is derived from an EMBL/GenBank/DDBJ whole genome shotgun (WGS) entry which is preliminary data.</text>
</comment>
<dbReference type="SUPFAM" id="SSF52172">
    <property type="entry name" value="CheY-like"/>
    <property type="match status" value="1"/>
</dbReference>
<keyword evidence="2" id="KW-0802">TPR repeat</keyword>
<reference evidence="5" key="1">
    <citation type="journal article" date="2019" name="Int. J. Syst. Evol. Microbiol.">
        <title>The Global Catalogue of Microorganisms (GCM) 10K type strain sequencing project: providing services to taxonomists for standard genome sequencing and annotation.</title>
        <authorList>
            <consortium name="The Broad Institute Genomics Platform"/>
            <consortium name="The Broad Institute Genome Sequencing Center for Infectious Disease"/>
            <person name="Wu L."/>
            <person name="Ma J."/>
        </authorList>
    </citation>
    <scope>NUCLEOTIDE SEQUENCE [LARGE SCALE GENOMIC DNA]</scope>
    <source>
        <strain evidence="5">NBRC 103166</strain>
    </source>
</reference>
<dbReference type="InterPro" id="IPR011990">
    <property type="entry name" value="TPR-like_helical_dom_sf"/>
</dbReference>
<dbReference type="InterPro" id="IPR001789">
    <property type="entry name" value="Sig_transdc_resp-reg_receiver"/>
</dbReference>
<gene>
    <name evidence="4" type="ORF">GCM10007916_32930</name>
</gene>
<keyword evidence="5" id="KW-1185">Reference proteome</keyword>
<dbReference type="RefSeq" id="WP_284205320.1">
    <property type="nucleotide sequence ID" value="NZ_BSPQ01000019.1"/>
</dbReference>
<dbReference type="PROSITE" id="PS50110">
    <property type="entry name" value="RESPONSE_REGULATORY"/>
    <property type="match status" value="1"/>
</dbReference>
<dbReference type="SUPFAM" id="SSF48452">
    <property type="entry name" value="TPR-like"/>
    <property type="match status" value="1"/>
</dbReference>